<evidence type="ECO:0000256" key="3">
    <source>
        <dbReference type="ARBA" id="ARBA00022989"/>
    </source>
</evidence>
<dbReference type="Pfam" id="PF20684">
    <property type="entry name" value="Fung_rhodopsin"/>
    <property type="match status" value="1"/>
</dbReference>
<gene>
    <name evidence="9" type="ORF">GJ744_011732</name>
</gene>
<sequence length="437" mass="48305">MFHTFTLWLIYRDSSLPPPPPSKERFVLRTLAPSYDPGKLEVNYRGLGFDNCVHCENGGQQSTLTLPPIYRIGPSSYRAASGAVEGKLQSRGSSQMNGTSIEMAYSITDGRGPDILASSGAMIALSTIAVGLRLWGRSTAPNTGLWWDDWLSLAALPCVLALCALSIYCVYLGLGQHVVNVHTSLTRVSFVFLVMDFFYITGLTLVKLSVLMFYARVFRTVQAYRIALWIIGFTLVAWCIIMNFVVLFGCKPIQKSWDPSIPGHCLDGQKDFIGAAIPNVLTDLILLILPIPILWHLKLSVYRKIGLIGIFAAGYLVLILSIVRFVFIFQAGNFLAEDLTWNVVTYEILLVCEVSVALISSCIPSLFNLAKNAAQKSFWRLFSRSDSSNQAAGRVNIRIGAIRKSIKERRSDFVQLEDAQETAGASNERLVGNADQT</sequence>
<feature type="domain" description="Rhodopsin" evidence="8">
    <location>
        <begin position="132"/>
        <end position="370"/>
    </location>
</feature>
<feature type="transmembrane region" description="Helical" evidence="7">
    <location>
        <begin position="188"/>
        <end position="214"/>
    </location>
</feature>
<name>A0A8H7AGA4_9EURO</name>
<proteinExistence type="inferred from homology"/>
<feature type="transmembrane region" description="Helical" evidence="7">
    <location>
        <begin position="226"/>
        <end position="249"/>
    </location>
</feature>
<comment type="caution">
    <text evidence="9">The sequence shown here is derived from an EMBL/GenBank/DDBJ whole genome shotgun (WGS) entry which is preliminary data.</text>
</comment>
<feature type="transmembrane region" description="Helical" evidence="7">
    <location>
        <begin position="272"/>
        <end position="295"/>
    </location>
</feature>
<keyword evidence="10" id="KW-1185">Reference proteome</keyword>
<comment type="similarity">
    <text evidence="5">Belongs to the SAT4 family.</text>
</comment>
<organism evidence="9 10">
    <name type="scientific">Endocarpon pusillum</name>
    <dbReference type="NCBI Taxonomy" id="364733"/>
    <lineage>
        <taxon>Eukaryota</taxon>
        <taxon>Fungi</taxon>
        <taxon>Dikarya</taxon>
        <taxon>Ascomycota</taxon>
        <taxon>Pezizomycotina</taxon>
        <taxon>Eurotiomycetes</taxon>
        <taxon>Chaetothyriomycetidae</taxon>
        <taxon>Verrucariales</taxon>
        <taxon>Verrucariaceae</taxon>
        <taxon>Endocarpon</taxon>
    </lineage>
</organism>
<reference evidence="9" key="1">
    <citation type="submission" date="2020-02" db="EMBL/GenBank/DDBJ databases">
        <authorList>
            <person name="Palmer J.M."/>
        </authorList>
    </citation>
    <scope>NUCLEOTIDE SEQUENCE</scope>
    <source>
        <strain evidence="9">EPUS1.4</strain>
        <tissue evidence="9">Thallus</tissue>
    </source>
</reference>
<dbReference type="OrthoDB" id="10017208at2759"/>
<feature type="transmembrane region" description="Helical" evidence="7">
    <location>
        <begin position="115"/>
        <end position="135"/>
    </location>
</feature>
<evidence type="ECO:0000256" key="4">
    <source>
        <dbReference type="ARBA" id="ARBA00023136"/>
    </source>
</evidence>
<feature type="transmembrane region" description="Helical" evidence="7">
    <location>
        <begin position="307"/>
        <end position="328"/>
    </location>
</feature>
<evidence type="ECO:0000256" key="7">
    <source>
        <dbReference type="SAM" id="Phobius"/>
    </source>
</evidence>
<feature type="transmembrane region" description="Helical" evidence="7">
    <location>
        <begin position="147"/>
        <end position="168"/>
    </location>
</feature>
<evidence type="ECO:0000313" key="10">
    <source>
        <dbReference type="Proteomes" id="UP000606974"/>
    </source>
</evidence>
<evidence type="ECO:0000256" key="1">
    <source>
        <dbReference type="ARBA" id="ARBA00004141"/>
    </source>
</evidence>
<dbReference type="PANTHER" id="PTHR33048:SF47">
    <property type="entry name" value="INTEGRAL MEMBRANE PROTEIN-RELATED"/>
    <property type="match status" value="1"/>
</dbReference>
<dbReference type="Proteomes" id="UP000606974">
    <property type="component" value="Unassembled WGS sequence"/>
</dbReference>
<evidence type="ECO:0000259" key="8">
    <source>
        <dbReference type="Pfam" id="PF20684"/>
    </source>
</evidence>
<comment type="subcellular location">
    <subcellularLocation>
        <location evidence="1">Membrane</location>
        <topology evidence="1">Multi-pass membrane protein</topology>
    </subcellularLocation>
</comment>
<evidence type="ECO:0000256" key="5">
    <source>
        <dbReference type="ARBA" id="ARBA00038359"/>
    </source>
</evidence>
<keyword evidence="3 7" id="KW-1133">Transmembrane helix</keyword>
<accession>A0A8H7AGA4</accession>
<dbReference type="InterPro" id="IPR049326">
    <property type="entry name" value="Rhodopsin_dom_fungi"/>
</dbReference>
<feature type="transmembrane region" description="Helical" evidence="7">
    <location>
        <begin position="348"/>
        <end position="370"/>
    </location>
</feature>
<keyword evidence="4 7" id="KW-0472">Membrane</keyword>
<dbReference type="EMBL" id="JAACFV010000086">
    <property type="protein sequence ID" value="KAF7506482.1"/>
    <property type="molecule type" value="Genomic_DNA"/>
</dbReference>
<evidence type="ECO:0000256" key="2">
    <source>
        <dbReference type="ARBA" id="ARBA00022692"/>
    </source>
</evidence>
<dbReference type="InterPro" id="IPR052337">
    <property type="entry name" value="SAT4-like"/>
</dbReference>
<dbReference type="GO" id="GO:0016020">
    <property type="term" value="C:membrane"/>
    <property type="evidence" value="ECO:0007669"/>
    <property type="project" value="UniProtKB-SubCell"/>
</dbReference>
<dbReference type="AlphaFoldDB" id="A0A8H7AGA4"/>
<evidence type="ECO:0000256" key="6">
    <source>
        <dbReference type="SAM" id="MobiDB-lite"/>
    </source>
</evidence>
<keyword evidence="2 7" id="KW-0812">Transmembrane</keyword>
<protein>
    <recommendedName>
        <fullName evidence="8">Rhodopsin domain-containing protein</fullName>
    </recommendedName>
</protein>
<evidence type="ECO:0000313" key="9">
    <source>
        <dbReference type="EMBL" id="KAF7506482.1"/>
    </source>
</evidence>
<dbReference type="PANTHER" id="PTHR33048">
    <property type="entry name" value="PTH11-LIKE INTEGRAL MEMBRANE PROTEIN (AFU_ORTHOLOGUE AFUA_5G11245)"/>
    <property type="match status" value="1"/>
</dbReference>
<feature type="region of interest" description="Disordered" evidence="6">
    <location>
        <begin position="417"/>
        <end position="437"/>
    </location>
</feature>